<feature type="domain" description="Macro" evidence="1">
    <location>
        <begin position="1"/>
        <end position="177"/>
    </location>
</feature>
<dbReference type="Proteomes" id="UP000000323">
    <property type="component" value="Chromosome 1"/>
</dbReference>
<dbReference type="PANTHER" id="PTHR11106:SF27">
    <property type="entry name" value="MACRO DOMAIN-CONTAINING PROTEIN"/>
    <property type="match status" value="1"/>
</dbReference>
<dbReference type="NCBIfam" id="NF001664">
    <property type="entry name" value="PRK00431.1-6"/>
    <property type="match status" value="1"/>
</dbReference>
<accession>D1CCV6</accession>
<dbReference type="eggNOG" id="COG2110">
    <property type="taxonomic scope" value="Bacteria"/>
</dbReference>
<evidence type="ECO:0000313" key="2">
    <source>
        <dbReference type="EMBL" id="ACZ42621.1"/>
    </source>
</evidence>
<reference evidence="3" key="1">
    <citation type="journal article" date="2010" name="Stand. Genomic Sci.">
        <title>Complete genome sequence of 'Thermobaculum terrenum' type strain (YNP1).</title>
        <authorList>
            <person name="Kiss H."/>
            <person name="Cleland D."/>
            <person name="Lapidus A."/>
            <person name="Lucas S."/>
            <person name="Glavina Del Rio T."/>
            <person name="Nolan M."/>
            <person name="Tice H."/>
            <person name="Han C."/>
            <person name="Goodwin L."/>
            <person name="Pitluck S."/>
            <person name="Liolios K."/>
            <person name="Ivanova N."/>
            <person name="Mavromatis K."/>
            <person name="Ovchinnikova G."/>
            <person name="Pati A."/>
            <person name="Chen A."/>
            <person name="Palaniappan K."/>
            <person name="Land M."/>
            <person name="Hauser L."/>
            <person name="Chang Y."/>
            <person name="Jeffries C."/>
            <person name="Lu M."/>
            <person name="Brettin T."/>
            <person name="Detter J."/>
            <person name="Goker M."/>
            <person name="Tindall B."/>
            <person name="Beck B."/>
            <person name="McDermott T."/>
            <person name="Woyke T."/>
            <person name="Bristow J."/>
            <person name="Eisen J."/>
            <person name="Markowitz V."/>
            <person name="Hugenholtz P."/>
            <person name="Kyrpides N."/>
            <person name="Klenk H."/>
            <person name="Cheng J."/>
        </authorList>
    </citation>
    <scope>NUCLEOTIDE SEQUENCE [LARGE SCALE GENOMIC DNA]</scope>
    <source>
        <strain evidence="3">ATCC BAA-798 / YNP1</strain>
    </source>
</reference>
<dbReference type="InterPro" id="IPR043472">
    <property type="entry name" value="Macro_dom-like"/>
</dbReference>
<dbReference type="KEGG" id="ttr:Tter_1715"/>
<protein>
    <submittedName>
        <fullName evidence="2">Appr-1-p processing domain protein</fullName>
    </submittedName>
</protein>
<dbReference type="SUPFAM" id="SSF52949">
    <property type="entry name" value="Macro domain-like"/>
    <property type="match status" value="1"/>
</dbReference>
<dbReference type="CDD" id="cd02908">
    <property type="entry name" value="Macro_OAADPr_deacetylase"/>
    <property type="match status" value="1"/>
</dbReference>
<dbReference type="PROSITE" id="PS51154">
    <property type="entry name" value="MACRO"/>
    <property type="match status" value="1"/>
</dbReference>
<sequence>MLEIRVGEGTLRLIQGDITTVKADAIVNAANASLSGGGGVDGAIHRAGGPSIMEECRRIGGCPTGSAVITGAGRLSAKYVIHAVAPIWRGGKAGEEQLLESAYRKSLELANQHSVHSIAFPSLGTGAYGYPLHLAAPVALRVSIEHLQSGKEPQDITFVLWGNDAMAAFESALDALAKEKNLVA</sequence>
<name>D1CCV6_THET1</name>
<organism evidence="2 3">
    <name type="scientific">Thermobaculum terrenum (strain ATCC BAA-798 / CCMEE 7001 / YNP1)</name>
    <dbReference type="NCBI Taxonomy" id="525904"/>
    <lineage>
        <taxon>Bacteria</taxon>
        <taxon>Bacillati</taxon>
        <taxon>Chloroflexota</taxon>
        <taxon>Chloroflexia</taxon>
        <taxon>Candidatus Thermobaculales</taxon>
        <taxon>Candidatus Thermobaculaceae</taxon>
        <taxon>Thermobaculum</taxon>
    </lineage>
</organism>
<dbReference type="AlphaFoldDB" id="D1CCV6"/>
<dbReference type="EMBL" id="CP001825">
    <property type="protein sequence ID" value="ACZ42621.1"/>
    <property type="molecule type" value="Genomic_DNA"/>
</dbReference>
<dbReference type="Pfam" id="PF01661">
    <property type="entry name" value="Macro"/>
    <property type="match status" value="1"/>
</dbReference>
<evidence type="ECO:0000259" key="1">
    <source>
        <dbReference type="PROSITE" id="PS51154"/>
    </source>
</evidence>
<keyword evidence="3" id="KW-1185">Reference proteome</keyword>
<dbReference type="InterPro" id="IPR002589">
    <property type="entry name" value="Macro_dom"/>
</dbReference>
<dbReference type="Gene3D" id="3.40.220.10">
    <property type="entry name" value="Leucine Aminopeptidase, subunit E, domain 1"/>
    <property type="match status" value="1"/>
</dbReference>
<dbReference type="HOGENOM" id="CLU_046550_5_1_0"/>
<evidence type="ECO:0000313" key="3">
    <source>
        <dbReference type="Proteomes" id="UP000000323"/>
    </source>
</evidence>
<dbReference type="SMART" id="SM00506">
    <property type="entry name" value="A1pp"/>
    <property type="match status" value="1"/>
</dbReference>
<dbReference type="RefSeq" id="WP_012875655.1">
    <property type="nucleotide sequence ID" value="NC_013525.1"/>
</dbReference>
<proteinExistence type="predicted"/>
<dbReference type="STRING" id="525904.Tter_1715"/>
<dbReference type="PANTHER" id="PTHR11106">
    <property type="entry name" value="GANGLIOSIDE INDUCED DIFFERENTIATION ASSOCIATED PROTEIN 2-RELATED"/>
    <property type="match status" value="1"/>
</dbReference>
<dbReference type="OrthoDB" id="6194521at2"/>
<gene>
    <name evidence="2" type="ordered locus">Tter_1715</name>
</gene>